<keyword evidence="1" id="KW-1185">Reference proteome</keyword>
<proteinExistence type="predicted"/>
<organism evidence="1 2">
    <name type="scientific">Loa loa</name>
    <name type="common">Eye worm</name>
    <name type="synonym">Filaria loa</name>
    <dbReference type="NCBI Taxonomy" id="7209"/>
    <lineage>
        <taxon>Eukaryota</taxon>
        <taxon>Metazoa</taxon>
        <taxon>Ecdysozoa</taxon>
        <taxon>Nematoda</taxon>
        <taxon>Chromadorea</taxon>
        <taxon>Rhabditida</taxon>
        <taxon>Spirurina</taxon>
        <taxon>Spiruromorpha</taxon>
        <taxon>Filarioidea</taxon>
        <taxon>Onchocercidae</taxon>
        <taxon>Loa</taxon>
    </lineage>
</organism>
<dbReference type="Proteomes" id="UP000095285">
    <property type="component" value="Unassembled WGS sequence"/>
</dbReference>
<sequence>MFASKKVLDVETGNSMQNCIVSGQSKPVCHLQCNMQCHQSCQTTQVPVLHPTSQQNPSRRCYEGG</sequence>
<dbReference type="WBParaSite" id="EN70_3833">
    <property type="protein sequence ID" value="EN70_3833"/>
    <property type="gene ID" value="EN70_3833"/>
</dbReference>
<name>A0A1I7VLC5_LOALO</name>
<reference evidence="2" key="2">
    <citation type="submission" date="2016-11" db="UniProtKB">
        <authorList>
            <consortium name="WormBaseParasite"/>
        </authorList>
    </citation>
    <scope>IDENTIFICATION</scope>
</reference>
<evidence type="ECO:0000313" key="1">
    <source>
        <dbReference type="Proteomes" id="UP000095285"/>
    </source>
</evidence>
<dbReference type="AlphaFoldDB" id="A0A1I7VLC5"/>
<protein>
    <submittedName>
        <fullName evidence="2">Six-cysteine peptide SCIFF</fullName>
    </submittedName>
</protein>
<reference evidence="1" key="1">
    <citation type="submission" date="2012-04" db="EMBL/GenBank/DDBJ databases">
        <title>The Genome Sequence of Loa loa.</title>
        <authorList>
            <consortium name="The Broad Institute Genome Sequencing Platform"/>
            <consortium name="Broad Institute Genome Sequencing Center for Infectious Disease"/>
            <person name="Nutman T.B."/>
            <person name="Fink D.L."/>
            <person name="Russ C."/>
            <person name="Young S."/>
            <person name="Zeng Q."/>
            <person name="Gargeya S."/>
            <person name="Alvarado L."/>
            <person name="Berlin A."/>
            <person name="Chapman S.B."/>
            <person name="Chen Z."/>
            <person name="Freedman E."/>
            <person name="Gellesch M."/>
            <person name="Goldberg J."/>
            <person name="Griggs A."/>
            <person name="Gujja S."/>
            <person name="Heilman E.R."/>
            <person name="Heiman D."/>
            <person name="Howarth C."/>
            <person name="Mehta T."/>
            <person name="Neiman D."/>
            <person name="Pearson M."/>
            <person name="Roberts A."/>
            <person name="Saif S."/>
            <person name="Shea T."/>
            <person name="Shenoy N."/>
            <person name="Sisk P."/>
            <person name="Stolte C."/>
            <person name="Sykes S."/>
            <person name="White J."/>
            <person name="Yandava C."/>
            <person name="Haas B."/>
            <person name="Henn M.R."/>
            <person name="Nusbaum C."/>
            <person name="Birren B."/>
        </authorList>
    </citation>
    <scope>NUCLEOTIDE SEQUENCE [LARGE SCALE GENOMIC DNA]</scope>
</reference>
<accession>A0A1I7VLC5</accession>
<evidence type="ECO:0000313" key="2">
    <source>
        <dbReference type="WBParaSite" id="EN70_3833"/>
    </source>
</evidence>